<feature type="region of interest" description="Disordered" evidence="1">
    <location>
        <begin position="40"/>
        <end position="64"/>
    </location>
</feature>
<dbReference type="AlphaFoldDB" id="S9US80"/>
<comment type="caution">
    <text evidence="2">The sequence shown here is derived from an EMBL/GenBank/DDBJ whole genome shotgun (WGS) entry which is preliminary data.</text>
</comment>
<keyword evidence="3" id="KW-1185">Reference proteome</keyword>
<evidence type="ECO:0000256" key="1">
    <source>
        <dbReference type="SAM" id="MobiDB-lite"/>
    </source>
</evidence>
<reference evidence="2 3" key="1">
    <citation type="journal article" date="2013" name="PLoS ONE">
        <title>Predicting the Proteins of Angomonas deanei, Strigomonas culicis and Their Respective Endosymbionts Reveals New Aspects of the Trypanosomatidae Family.</title>
        <authorList>
            <person name="Motta M.C."/>
            <person name="Martins A.C."/>
            <person name="de Souza S.S."/>
            <person name="Catta-Preta C.M."/>
            <person name="Silva R."/>
            <person name="Klein C.C."/>
            <person name="de Almeida L.G."/>
            <person name="de Lima Cunha O."/>
            <person name="Ciapina L.P."/>
            <person name="Brocchi M."/>
            <person name="Colabardini A.C."/>
            <person name="de Araujo Lima B."/>
            <person name="Machado C.R."/>
            <person name="de Almeida Soares C.M."/>
            <person name="Probst C.M."/>
            <person name="de Menezes C.B."/>
            <person name="Thompson C.E."/>
            <person name="Bartholomeu D.C."/>
            <person name="Gradia D.F."/>
            <person name="Pavoni D.P."/>
            <person name="Grisard E.C."/>
            <person name="Fantinatti-Garboggini F."/>
            <person name="Marchini F.K."/>
            <person name="Rodrigues-Luiz G.F."/>
            <person name="Wagner G."/>
            <person name="Goldman G.H."/>
            <person name="Fietto J.L."/>
            <person name="Elias M.C."/>
            <person name="Goldman M.H."/>
            <person name="Sagot M.F."/>
            <person name="Pereira M."/>
            <person name="Stoco P.H."/>
            <person name="de Mendonca-Neto R.P."/>
            <person name="Teixeira S.M."/>
            <person name="Maciel T.E."/>
            <person name="de Oliveira Mendes T.A."/>
            <person name="Urmenyi T.P."/>
            <person name="de Souza W."/>
            <person name="Schenkman S."/>
            <person name="de Vasconcelos A.T."/>
        </authorList>
    </citation>
    <scope>NUCLEOTIDE SEQUENCE [LARGE SCALE GENOMIC DNA]</scope>
</reference>
<sequence>MQRRHRRRVSLTRRRTGRVRLQPRHRLVVVVEQREHVRVGPRRRRSGGRWGHRKGRKQRRQLPPVPLRRLPLGRHRLCGGQLLQVPALRRADAVDLGGKARRVGGGRPHERHVRIARLRRHVQCIQAVWAGLAEVRDAVEEDARLVGEQEQELLLLHQVARVDDIEHVLLLVFLGVQLVTLHPPSVRLLVLLLLYVGHVRVQHLRVAAGAAAVLEEVPRPQVQLLQLQPQRARPQLQPCLLHDLAAHKAVSRRRGRAGLPCGERRGDRLLQPPPLLPRLHGEHADLRHHLYHVRRRARLGIEDGRVGRLLRVDVQPPLVADRPRTRVVVVVPARRRRGRGDTGRKILRGQRRVQRDLRQRPHAPALLHVRAHLHPVRALEVVAQVALLLPRVVHLLVAAVVRELQLCVPGVLQHNWRAGGAVARRRGRRRELANLIEENRGCGT</sequence>
<gene>
    <name evidence="2" type="ORF">STCU_10607</name>
</gene>
<accession>S9US80</accession>
<evidence type="ECO:0000313" key="2">
    <source>
        <dbReference type="EMBL" id="EPY17446.1"/>
    </source>
</evidence>
<dbReference type="Proteomes" id="UP000015354">
    <property type="component" value="Unassembled WGS sequence"/>
</dbReference>
<protein>
    <submittedName>
        <fullName evidence="2">Uncharacterized protein</fullName>
    </submittedName>
</protein>
<feature type="compositionally biased region" description="Basic residues" evidence="1">
    <location>
        <begin position="40"/>
        <end position="60"/>
    </location>
</feature>
<name>S9US80_9TRYP</name>
<dbReference type="EMBL" id="ATMH01010481">
    <property type="protein sequence ID" value="EPY17446.1"/>
    <property type="molecule type" value="Genomic_DNA"/>
</dbReference>
<organism evidence="2 3">
    <name type="scientific">Strigomonas culicis</name>
    <dbReference type="NCBI Taxonomy" id="28005"/>
    <lineage>
        <taxon>Eukaryota</taxon>
        <taxon>Discoba</taxon>
        <taxon>Euglenozoa</taxon>
        <taxon>Kinetoplastea</taxon>
        <taxon>Metakinetoplastina</taxon>
        <taxon>Trypanosomatida</taxon>
        <taxon>Trypanosomatidae</taxon>
        <taxon>Strigomonadinae</taxon>
        <taxon>Strigomonas</taxon>
    </lineage>
</organism>
<evidence type="ECO:0000313" key="3">
    <source>
        <dbReference type="Proteomes" id="UP000015354"/>
    </source>
</evidence>
<proteinExistence type="predicted"/>